<keyword evidence="4 5" id="KW-0413">Isomerase</keyword>
<feature type="chain" id="PRO_5010003744" description="Peptidyl-prolyl cis-trans isomerase" evidence="5">
    <location>
        <begin position="21"/>
        <end position="169"/>
    </location>
</feature>
<dbReference type="PIRSF" id="PIRSF001467">
    <property type="entry name" value="Peptidylpro_ismrse"/>
    <property type="match status" value="1"/>
</dbReference>
<dbReference type="RefSeq" id="WP_082047789.1">
    <property type="nucleotide sequence ID" value="NZ_FNGU01000002.1"/>
</dbReference>
<dbReference type="InterPro" id="IPR002130">
    <property type="entry name" value="Cyclophilin-type_PPIase_dom"/>
</dbReference>
<dbReference type="CDD" id="cd00317">
    <property type="entry name" value="cyclophilin"/>
    <property type="match status" value="1"/>
</dbReference>
<comment type="catalytic activity">
    <reaction evidence="5">
        <text>[protein]-peptidylproline (omega=180) = [protein]-peptidylproline (omega=0)</text>
        <dbReference type="Rhea" id="RHEA:16237"/>
        <dbReference type="Rhea" id="RHEA-COMP:10747"/>
        <dbReference type="Rhea" id="RHEA-COMP:10748"/>
        <dbReference type="ChEBI" id="CHEBI:83833"/>
        <dbReference type="ChEBI" id="CHEBI:83834"/>
        <dbReference type="EC" id="5.2.1.8"/>
    </reaction>
</comment>
<accession>A0A1G9MDG1</accession>
<feature type="signal peptide" evidence="5">
    <location>
        <begin position="1"/>
        <end position="20"/>
    </location>
</feature>
<comment type="similarity">
    <text evidence="2 5">Belongs to the cyclophilin-type PPIase family.</text>
</comment>
<evidence type="ECO:0000259" key="6">
    <source>
        <dbReference type="PROSITE" id="PS50072"/>
    </source>
</evidence>
<dbReference type="AlphaFoldDB" id="A0A1G9MDG1"/>
<dbReference type="InterPro" id="IPR029000">
    <property type="entry name" value="Cyclophilin-like_dom_sf"/>
</dbReference>
<dbReference type="PRINTS" id="PR00153">
    <property type="entry name" value="CSAPPISMRASE"/>
</dbReference>
<feature type="domain" description="PPIase cyclophilin-type" evidence="6">
    <location>
        <begin position="20"/>
        <end position="169"/>
    </location>
</feature>
<dbReference type="PROSITE" id="PS50072">
    <property type="entry name" value="CSA_PPIASE_2"/>
    <property type="match status" value="1"/>
</dbReference>
<evidence type="ECO:0000256" key="1">
    <source>
        <dbReference type="ARBA" id="ARBA00002388"/>
    </source>
</evidence>
<dbReference type="EMBL" id="FNGU01000002">
    <property type="protein sequence ID" value="SDL72239.1"/>
    <property type="molecule type" value="Genomic_DNA"/>
</dbReference>
<dbReference type="SUPFAM" id="SSF50891">
    <property type="entry name" value="Cyclophilin-like"/>
    <property type="match status" value="1"/>
</dbReference>
<dbReference type="InterPro" id="IPR024936">
    <property type="entry name" value="Cyclophilin-type_PPIase"/>
</dbReference>
<evidence type="ECO:0000256" key="5">
    <source>
        <dbReference type="RuleBase" id="RU363019"/>
    </source>
</evidence>
<evidence type="ECO:0000256" key="4">
    <source>
        <dbReference type="ARBA" id="ARBA00023235"/>
    </source>
</evidence>
<sequence>MRQLFAALLLLMIFVMPASAGEIAVINTDRGDIHIELYADKAPKTVANFRKLVEEGFYDGLSFHRVVPGFVVQGGDPLGNGTGGPGYDLPAEIHASLKHRSGAVATARKGDRVNPERRSSGSQFYICLGPQPHLDGDYTIFGQVVEGMDVVEKIQAGDLMNKLTLKSTP</sequence>
<dbReference type="PANTHER" id="PTHR45625">
    <property type="entry name" value="PEPTIDYL-PROLYL CIS-TRANS ISOMERASE-RELATED"/>
    <property type="match status" value="1"/>
</dbReference>
<name>A0A1G9MDG1_9BACT</name>
<gene>
    <name evidence="7" type="ORF">SAMN05660860_01116</name>
</gene>
<dbReference type="Gene3D" id="2.40.100.10">
    <property type="entry name" value="Cyclophilin-like"/>
    <property type="match status" value="1"/>
</dbReference>
<evidence type="ECO:0000313" key="8">
    <source>
        <dbReference type="Proteomes" id="UP000182146"/>
    </source>
</evidence>
<keyword evidence="3 5" id="KW-0697">Rotamase</keyword>
<dbReference type="OrthoDB" id="9807797at2"/>
<dbReference type="STRING" id="392333.SAMN05660860_01116"/>
<dbReference type="Pfam" id="PF00160">
    <property type="entry name" value="Pro_isomerase"/>
    <property type="match status" value="1"/>
</dbReference>
<organism evidence="7 8">
    <name type="scientific">Geoalkalibacter ferrihydriticus</name>
    <dbReference type="NCBI Taxonomy" id="392333"/>
    <lineage>
        <taxon>Bacteria</taxon>
        <taxon>Pseudomonadati</taxon>
        <taxon>Thermodesulfobacteriota</taxon>
        <taxon>Desulfuromonadia</taxon>
        <taxon>Desulfuromonadales</taxon>
        <taxon>Geoalkalibacteraceae</taxon>
        <taxon>Geoalkalibacter</taxon>
    </lineage>
</organism>
<protein>
    <recommendedName>
        <fullName evidence="5">Peptidyl-prolyl cis-trans isomerase</fullName>
        <shortName evidence="5">PPIase</shortName>
        <ecNumber evidence="5">5.2.1.8</ecNumber>
    </recommendedName>
</protein>
<reference evidence="7 8" key="1">
    <citation type="submission" date="2016-10" db="EMBL/GenBank/DDBJ databases">
        <authorList>
            <person name="de Groot N.N."/>
        </authorList>
    </citation>
    <scope>NUCLEOTIDE SEQUENCE [LARGE SCALE GENOMIC DNA]</scope>
    <source>
        <strain evidence="7 8">DSM 17813</strain>
    </source>
</reference>
<proteinExistence type="inferred from homology"/>
<evidence type="ECO:0000256" key="2">
    <source>
        <dbReference type="ARBA" id="ARBA00007365"/>
    </source>
</evidence>
<evidence type="ECO:0000256" key="3">
    <source>
        <dbReference type="ARBA" id="ARBA00023110"/>
    </source>
</evidence>
<dbReference type="InterPro" id="IPR044666">
    <property type="entry name" value="Cyclophilin_A-like"/>
</dbReference>
<dbReference type="Proteomes" id="UP000182146">
    <property type="component" value="Unassembled WGS sequence"/>
</dbReference>
<dbReference type="GO" id="GO:0003755">
    <property type="term" value="F:peptidyl-prolyl cis-trans isomerase activity"/>
    <property type="evidence" value="ECO:0007669"/>
    <property type="project" value="UniProtKB-UniRule"/>
</dbReference>
<dbReference type="PANTHER" id="PTHR45625:SF4">
    <property type="entry name" value="PEPTIDYLPROLYL ISOMERASE DOMAIN AND WD REPEAT-CONTAINING PROTEIN 1"/>
    <property type="match status" value="1"/>
</dbReference>
<dbReference type="EC" id="5.2.1.8" evidence="5"/>
<evidence type="ECO:0000313" key="7">
    <source>
        <dbReference type="EMBL" id="SDL72239.1"/>
    </source>
</evidence>
<dbReference type="InterPro" id="IPR020892">
    <property type="entry name" value="Cyclophilin-type_PPIase_CS"/>
</dbReference>
<dbReference type="GO" id="GO:0006457">
    <property type="term" value="P:protein folding"/>
    <property type="evidence" value="ECO:0007669"/>
    <property type="project" value="InterPro"/>
</dbReference>
<dbReference type="PROSITE" id="PS00170">
    <property type="entry name" value="CSA_PPIASE_1"/>
    <property type="match status" value="1"/>
</dbReference>
<comment type="function">
    <text evidence="1 5">PPIases accelerate the folding of proteins. It catalyzes the cis-trans isomerization of proline imidic peptide bonds in oligopeptides.</text>
</comment>
<keyword evidence="5" id="KW-0732">Signal</keyword>